<evidence type="ECO:0000256" key="1">
    <source>
        <dbReference type="SAM" id="MobiDB-lite"/>
    </source>
</evidence>
<feature type="region of interest" description="Disordered" evidence="1">
    <location>
        <begin position="270"/>
        <end position="426"/>
    </location>
</feature>
<evidence type="ECO:0000313" key="3">
    <source>
        <dbReference type="EMBL" id="BDY27814.1"/>
    </source>
</evidence>
<dbReference type="Pfam" id="PF02720">
    <property type="entry name" value="DUF222"/>
    <property type="match status" value="1"/>
</dbReference>
<dbReference type="SMART" id="SM00507">
    <property type="entry name" value="HNHc"/>
    <property type="match status" value="1"/>
</dbReference>
<name>A0AAI8TS21_MYCME</name>
<organism evidence="3 4">
    <name type="scientific">Mycolicibacterium mageritense</name>
    <name type="common">Mycobacterium mageritense</name>
    <dbReference type="NCBI Taxonomy" id="53462"/>
    <lineage>
        <taxon>Bacteria</taxon>
        <taxon>Bacillati</taxon>
        <taxon>Actinomycetota</taxon>
        <taxon>Actinomycetes</taxon>
        <taxon>Mycobacteriales</taxon>
        <taxon>Mycobacteriaceae</taxon>
        <taxon>Mycolicibacterium</taxon>
    </lineage>
</organism>
<protein>
    <recommendedName>
        <fullName evidence="2">HNH nuclease domain-containing protein</fullName>
    </recommendedName>
</protein>
<feature type="domain" description="HNH nuclease" evidence="2">
    <location>
        <begin position="476"/>
        <end position="527"/>
    </location>
</feature>
<accession>A0AAI8TS21</accession>
<feature type="region of interest" description="Disordered" evidence="1">
    <location>
        <begin position="572"/>
        <end position="621"/>
    </location>
</feature>
<feature type="compositionally biased region" description="Basic residues" evidence="1">
    <location>
        <begin position="591"/>
        <end position="606"/>
    </location>
</feature>
<dbReference type="AlphaFoldDB" id="A0AAI8TS21"/>
<gene>
    <name evidence="3" type="ORF">hbim_01744</name>
</gene>
<proteinExistence type="predicted"/>
<sequence length="621" mass="65350">MFEDLDDAALAAGIEAETRAEAAAACRRLAMIAALADRRLGDEGDERQWWVCDGWDAAAAEVAAAMGVGQRAASTEMTKALALRDRLPAVAALFARGALSARMIAAITWRTHLVEDPEALAAIDAGLAERAVGWEALSKEKLEGVIDALITRHDPGAVRRTRRAARERDVCFGKDDDVTGTTAFFGRLLRADAVALRKRVAHVIGAVCADDPRTLGQRRSDAVGVIAVGGEALACRCGNPECPAAGVADARAAHTVVYILADPDALSARSDPYLSGDHDTNPIPWDTPAPVDTAEPDDPTEPTDTAEPDEPDAADPVEPAECADAAGCAEPAAESMDTTELADRAEPAGIADNAGPADIAVPSDNVDSAAPAEHTATPMDSAEPAVEPADTVEPEVPAGSEIPAGTAEPAGPAACAPASPAENPVPPAWSPGTAVVVDGGVIPTPLLADLIAAGATVKHLDPPGVELEPRYRPSAKLAAWVRMRDMTCMFPGCDRPAERCDVDHTEPYPGGPTHPSNTKCLCRIHHLLKTFWAGWHDKQYPDGTVEWTTPSGRTYVKKPGAGLFFPHWDTTTAALPPPGPRIPNDGTTMPRRTRTRAAQRTRRKHAERALNGQHDKPPPGL</sequence>
<dbReference type="InterPro" id="IPR003870">
    <property type="entry name" value="DUF222"/>
</dbReference>
<dbReference type="CDD" id="cd00085">
    <property type="entry name" value="HNHc"/>
    <property type="match status" value="1"/>
</dbReference>
<evidence type="ECO:0000313" key="4">
    <source>
        <dbReference type="Proteomes" id="UP001241092"/>
    </source>
</evidence>
<feature type="compositionally biased region" description="Low complexity" evidence="1">
    <location>
        <begin position="403"/>
        <end position="422"/>
    </location>
</feature>
<dbReference type="EMBL" id="AP027452">
    <property type="protein sequence ID" value="BDY27814.1"/>
    <property type="molecule type" value="Genomic_DNA"/>
</dbReference>
<reference evidence="3" key="1">
    <citation type="submission" date="2023-03" db="EMBL/GenBank/DDBJ databases">
        <title>Draft genome sequence of a Mycolicibacterium mageritense strain H4_3_1 isolated from a hybrid biological-inorganic system reactor.</title>
        <authorList>
            <person name="Feng X."/>
            <person name="Kazama D."/>
            <person name="Sato K."/>
            <person name="Kobayashi H."/>
        </authorList>
    </citation>
    <scope>NUCLEOTIDE SEQUENCE</scope>
    <source>
        <strain evidence="3">H4_3_1</strain>
    </source>
</reference>
<evidence type="ECO:0000259" key="2">
    <source>
        <dbReference type="SMART" id="SM00507"/>
    </source>
</evidence>
<dbReference type="InterPro" id="IPR003615">
    <property type="entry name" value="HNH_nuc"/>
</dbReference>
<feature type="compositionally biased region" description="Low complexity" evidence="1">
    <location>
        <begin position="316"/>
        <end position="334"/>
    </location>
</feature>
<dbReference type="Proteomes" id="UP001241092">
    <property type="component" value="Chromosome"/>
</dbReference>
<dbReference type="RefSeq" id="WP_286214324.1">
    <property type="nucleotide sequence ID" value="NZ_AP027452.1"/>
</dbReference>
<feature type="compositionally biased region" description="Acidic residues" evidence="1">
    <location>
        <begin position="294"/>
        <end position="315"/>
    </location>
</feature>